<evidence type="ECO:0008006" key="4">
    <source>
        <dbReference type="Google" id="ProtNLM"/>
    </source>
</evidence>
<sequence>MVEKIKYLGVILLSHYLLYPFYLDAFSNSLQQLLIFGSLLIYAIINKEIFSTLFKGLREKKMYFTIAMLLFSIILLASFFIPIIYQTMDFSYLSSQIRHVFYLLMYIILLAMIRIKKPAQNLKNEFMKLFTLATRNYVVFTMVLLAVGPFREFWLNFIHETPRRLELLEMPIYFARIGWAGYSGFSVTFFCTIAVLFSIYLILHTYEHQKKISIKEVINMFFALIGNAFYGRSGLLVSLILIIIGAAYFVFINRKIKYIVYLVSAIVIIFMLLTIIKEFNSTLASWYSWMMQPFVSLIESGRIETSSTDALWEMWFIPDDSTILFGDGFYTSPLNGRYYMGTDVGFLRPLLFFGSTFMTTIYIVPATLSIGIASKNRLNKFFAFLSLITLFIFEIKAEVVFLLIPILIILFIGEFSSREDKENTYKNNRSYKTIVTEGIAR</sequence>
<evidence type="ECO:0000313" key="2">
    <source>
        <dbReference type="EMBL" id="SEI54045.1"/>
    </source>
</evidence>
<accession>A0A1H6RR66</accession>
<proteinExistence type="predicted"/>
<feature type="transmembrane region" description="Helical" evidence="1">
    <location>
        <begin position="382"/>
        <end position="412"/>
    </location>
</feature>
<keyword evidence="1" id="KW-1133">Transmembrane helix</keyword>
<reference evidence="3" key="1">
    <citation type="submission" date="2016-10" db="EMBL/GenBank/DDBJ databases">
        <authorList>
            <person name="Varghese N."/>
            <person name="Submissions S."/>
        </authorList>
    </citation>
    <scope>NUCLEOTIDE SEQUENCE [LARGE SCALE GENOMIC DNA]</scope>
    <source>
        <strain evidence="3">DSM 25751</strain>
    </source>
</reference>
<feature type="transmembrane region" description="Helical" evidence="1">
    <location>
        <begin position="258"/>
        <end position="276"/>
    </location>
</feature>
<evidence type="ECO:0000313" key="3">
    <source>
        <dbReference type="Proteomes" id="UP000198564"/>
    </source>
</evidence>
<organism evidence="2 3">
    <name type="scientific">Alkalibacterium gilvum</name>
    <dbReference type="NCBI Taxonomy" id="1130080"/>
    <lineage>
        <taxon>Bacteria</taxon>
        <taxon>Bacillati</taxon>
        <taxon>Bacillota</taxon>
        <taxon>Bacilli</taxon>
        <taxon>Lactobacillales</taxon>
        <taxon>Carnobacteriaceae</taxon>
        <taxon>Alkalibacterium</taxon>
    </lineage>
</organism>
<gene>
    <name evidence="2" type="ORF">SAMN04488113_102168</name>
</gene>
<name>A0A1H6RR66_9LACT</name>
<feature type="transmembrane region" description="Helical" evidence="1">
    <location>
        <begin position="29"/>
        <end position="50"/>
    </location>
</feature>
<dbReference type="EMBL" id="FNYW01000002">
    <property type="protein sequence ID" value="SEI54045.1"/>
    <property type="molecule type" value="Genomic_DNA"/>
</dbReference>
<feature type="transmembrane region" description="Helical" evidence="1">
    <location>
        <begin position="7"/>
        <end position="23"/>
    </location>
</feature>
<dbReference type="OrthoDB" id="2164445at2"/>
<dbReference type="Proteomes" id="UP000198564">
    <property type="component" value="Unassembled WGS sequence"/>
</dbReference>
<feature type="transmembrane region" description="Helical" evidence="1">
    <location>
        <begin position="179"/>
        <end position="203"/>
    </location>
</feature>
<dbReference type="AlphaFoldDB" id="A0A1H6RR66"/>
<feature type="transmembrane region" description="Helical" evidence="1">
    <location>
        <begin position="97"/>
        <end position="115"/>
    </location>
</feature>
<feature type="transmembrane region" description="Helical" evidence="1">
    <location>
        <begin position="350"/>
        <end position="370"/>
    </location>
</feature>
<keyword evidence="1" id="KW-0472">Membrane</keyword>
<protein>
    <recommendedName>
        <fullName evidence="4">O-antigen ligase like membrane protein</fullName>
    </recommendedName>
</protein>
<keyword evidence="3" id="KW-1185">Reference proteome</keyword>
<dbReference type="RefSeq" id="WP_091632490.1">
    <property type="nucleotide sequence ID" value="NZ_FNYW01000002.1"/>
</dbReference>
<feature type="transmembrane region" description="Helical" evidence="1">
    <location>
        <begin position="235"/>
        <end position="251"/>
    </location>
</feature>
<dbReference type="STRING" id="1130080.SAMN04488113_102168"/>
<feature type="transmembrane region" description="Helical" evidence="1">
    <location>
        <begin position="136"/>
        <end position="159"/>
    </location>
</feature>
<feature type="transmembrane region" description="Helical" evidence="1">
    <location>
        <begin position="212"/>
        <end position="229"/>
    </location>
</feature>
<feature type="transmembrane region" description="Helical" evidence="1">
    <location>
        <begin position="62"/>
        <end position="85"/>
    </location>
</feature>
<evidence type="ECO:0000256" key="1">
    <source>
        <dbReference type="SAM" id="Phobius"/>
    </source>
</evidence>
<keyword evidence="1" id="KW-0812">Transmembrane</keyword>